<dbReference type="Proteomes" id="UP000887540">
    <property type="component" value="Unplaced"/>
</dbReference>
<evidence type="ECO:0000256" key="1">
    <source>
        <dbReference type="SAM" id="SignalP"/>
    </source>
</evidence>
<dbReference type="AlphaFoldDB" id="A0A914CY91"/>
<name>A0A914CY91_9BILA</name>
<keyword evidence="2" id="KW-1185">Reference proteome</keyword>
<feature type="chain" id="PRO_5038137587" evidence="1">
    <location>
        <begin position="18"/>
        <end position="198"/>
    </location>
</feature>
<keyword evidence="1" id="KW-0732">Signal</keyword>
<feature type="signal peptide" evidence="1">
    <location>
        <begin position="1"/>
        <end position="17"/>
    </location>
</feature>
<proteinExistence type="predicted"/>
<evidence type="ECO:0000313" key="2">
    <source>
        <dbReference type="Proteomes" id="UP000887540"/>
    </source>
</evidence>
<protein>
    <submittedName>
        <fullName evidence="3">Uncharacterized protein</fullName>
    </submittedName>
</protein>
<reference evidence="3" key="1">
    <citation type="submission" date="2022-11" db="UniProtKB">
        <authorList>
            <consortium name="WormBaseParasite"/>
        </authorList>
    </citation>
    <scope>IDENTIFICATION</scope>
</reference>
<accession>A0A914CY91</accession>
<organism evidence="2 3">
    <name type="scientific">Acrobeloides nanus</name>
    <dbReference type="NCBI Taxonomy" id="290746"/>
    <lineage>
        <taxon>Eukaryota</taxon>
        <taxon>Metazoa</taxon>
        <taxon>Ecdysozoa</taxon>
        <taxon>Nematoda</taxon>
        <taxon>Chromadorea</taxon>
        <taxon>Rhabditida</taxon>
        <taxon>Tylenchina</taxon>
        <taxon>Cephalobomorpha</taxon>
        <taxon>Cephaloboidea</taxon>
        <taxon>Cephalobidae</taxon>
        <taxon>Acrobeloides</taxon>
    </lineage>
</organism>
<sequence length="198" mass="23164">MLVSFITFSTIVTLLIADLSTRFKHDDRLENDISWDKIQTIYIRRKNLVIIRTNQSNRCFLLPVDKNGRDTYIFHKISKNVAESLGGKNVMRFCHNNLFYLLSPASNSTRIEQNDGLSLSYEERTPRCTDLLLDCSNQKIGESQLCYTWINGVMRMDQSCISSTEFKVSLRKPQGRMLKIQQEQWKICLERRRNGLRC</sequence>
<dbReference type="WBParaSite" id="ACRNAN_scaffold1624.g8910.t1">
    <property type="protein sequence ID" value="ACRNAN_scaffold1624.g8910.t1"/>
    <property type="gene ID" value="ACRNAN_scaffold1624.g8910"/>
</dbReference>
<evidence type="ECO:0000313" key="3">
    <source>
        <dbReference type="WBParaSite" id="ACRNAN_scaffold1624.g8910.t1"/>
    </source>
</evidence>